<name>A0A556RSA3_9GAMM</name>
<dbReference type="EMBL" id="VMHL01000001">
    <property type="protein sequence ID" value="TSJ91775.1"/>
    <property type="molecule type" value="Genomic_DNA"/>
</dbReference>
<organism evidence="1 2">
    <name type="scientific">Gilliamella apicola</name>
    <dbReference type="NCBI Taxonomy" id="1196095"/>
    <lineage>
        <taxon>Bacteria</taxon>
        <taxon>Pseudomonadati</taxon>
        <taxon>Pseudomonadota</taxon>
        <taxon>Gammaproteobacteria</taxon>
        <taxon>Orbales</taxon>
        <taxon>Orbaceae</taxon>
        <taxon>Gilliamella</taxon>
    </lineage>
</organism>
<accession>A0A556RSA3</accession>
<evidence type="ECO:0000313" key="1">
    <source>
        <dbReference type="EMBL" id="TSJ91775.1"/>
    </source>
</evidence>
<protein>
    <submittedName>
        <fullName evidence="1">Uncharacterized protein</fullName>
    </submittedName>
</protein>
<evidence type="ECO:0000313" key="2">
    <source>
        <dbReference type="Proteomes" id="UP000319138"/>
    </source>
</evidence>
<gene>
    <name evidence="1" type="ORF">FPQ14_00465</name>
</gene>
<comment type="caution">
    <text evidence="1">The sequence shown here is derived from an EMBL/GenBank/DDBJ whole genome shotgun (WGS) entry which is preliminary data.</text>
</comment>
<sequence>MSHEVKNITLTGSNEVIALKLALSILANKLLTKAHIEDLAYELRKSGIQECTLLADEIEQFKQPN</sequence>
<dbReference type="AlphaFoldDB" id="A0A556RSA3"/>
<proteinExistence type="predicted"/>
<dbReference type="RefSeq" id="WP_144187476.1">
    <property type="nucleotide sequence ID" value="NZ_VMHL01000001.1"/>
</dbReference>
<dbReference type="Proteomes" id="UP000319138">
    <property type="component" value="Unassembled WGS sequence"/>
</dbReference>
<reference evidence="1 2" key="1">
    <citation type="submission" date="2019-07" db="EMBL/GenBank/DDBJ databases">
        <title>Gilliamella genomes.</title>
        <authorList>
            <person name="Zheng H."/>
        </authorList>
    </citation>
    <scope>NUCLEOTIDE SEQUENCE [LARGE SCALE GENOMIC DNA]</scope>
    <source>
        <strain evidence="1 2">W8131</strain>
    </source>
</reference>